<evidence type="ECO:0000313" key="6">
    <source>
        <dbReference type="Proteomes" id="UP001448207"/>
    </source>
</evidence>
<proteinExistence type="inferred from homology"/>
<dbReference type="InterPro" id="IPR016024">
    <property type="entry name" value="ARM-type_fold"/>
</dbReference>
<dbReference type="Pfam" id="PF03715">
    <property type="entry name" value="Noc2"/>
    <property type="match status" value="1"/>
</dbReference>
<evidence type="ECO:0000256" key="1">
    <source>
        <dbReference type="ARBA" id="ARBA00004123"/>
    </source>
</evidence>
<organism evidence="5 6">
    <name type="scientific">Phycomyces blakesleeanus</name>
    <dbReference type="NCBI Taxonomy" id="4837"/>
    <lineage>
        <taxon>Eukaryota</taxon>
        <taxon>Fungi</taxon>
        <taxon>Fungi incertae sedis</taxon>
        <taxon>Mucoromycota</taxon>
        <taxon>Mucoromycotina</taxon>
        <taxon>Mucoromycetes</taxon>
        <taxon>Mucorales</taxon>
        <taxon>Phycomycetaceae</taxon>
        <taxon>Phycomyces</taxon>
    </lineage>
</organism>
<keyword evidence="3" id="KW-0539">Nucleus</keyword>
<feature type="compositionally biased region" description="Acidic residues" evidence="4">
    <location>
        <begin position="87"/>
        <end position="97"/>
    </location>
</feature>
<gene>
    <name evidence="5" type="ORF">J3Q64DRAFT_1652156</name>
</gene>
<feature type="compositionally biased region" description="Basic residues" evidence="4">
    <location>
        <begin position="1"/>
        <end position="28"/>
    </location>
</feature>
<dbReference type="SUPFAM" id="SSF48371">
    <property type="entry name" value="ARM repeat"/>
    <property type="match status" value="1"/>
</dbReference>
<feature type="compositionally biased region" description="Acidic residues" evidence="4">
    <location>
        <begin position="109"/>
        <end position="157"/>
    </location>
</feature>
<accession>A0ABR3BFG3</accession>
<comment type="subcellular location">
    <subcellularLocation>
        <location evidence="1">Nucleus</location>
    </subcellularLocation>
</comment>
<sequence length="639" mass="73971">MAKAKKATIKFQKNKLKPTIERRKKNNKYKQQLAQRKNRRGKEYGKETKETTEEDKEKPVEEEEAKSEPEVNVEDYFCEFSINGEELLDLEADEEQDLNALDAFKEVENTDVDMDAQDDEDADNSDEEEMNDEFEESEESESEDEDEENDDMEEDDSQVVTREMLEEWSAAADKKSPEAFKKMLMAFRAIARSDEDTEIQYTYRVNSNKVYNKLVKKTISAAYPFFSQHILINKKVKHPAKTRDWPKLERVIHLFLNNSVRFLRDLDQDDMVGYFVKHLDPCAPYFGCFPKTAREYLRVLLDRWSDVALSSDTRAQCFKAIRNFAATAVDLEKRSYLPLTLKGVYLTFAKHATKINETSLPLIQQMIEEGADVFTVDPKISLQHADVYIRQLATHLKKAKKAQTVESFKTIYTWQFVSCLDFWAAVIGATCDPETGSSSPMQAMVQPLVDMSLHTLRLNPTAQFLPLRIHIIRSLIGMCDSTGYYIPLAPLLFDIFGHEIFKTRVDNSEVEPFEWELYLKTPKTYMNTKVYQDAVYKVLYDSLIDFFACFGLSIAFPELAIPAIDKLKEQQNKMKGTRFTKSLRVLIEKLETHKNYIEQKRAPIEYGPNKMDEALSFLRNTAFEQSPLGNFLSKRSQST</sequence>
<name>A0ABR3BFG3_PHYBL</name>
<evidence type="ECO:0000256" key="2">
    <source>
        <dbReference type="ARBA" id="ARBA00005907"/>
    </source>
</evidence>
<reference evidence="5 6" key="1">
    <citation type="submission" date="2024-04" db="EMBL/GenBank/DDBJ databases">
        <title>Symmetric and asymmetric DNA N6-adenine methylation regulates different biological responses in Mucorales.</title>
        <authorList>
            <consortium name="Lawrence Berkeley National Laboratory"/>
            <person name="Lax C."/>
            <person name="Mondo S.J."/>
            <person name="Osorio-Concepcion M."/>
            <person name="Muszewska A."/>
            <person name="Corrochano-Luque M."/>
            <person name="Gutierrez G."/>
            <person name="Riley R."/>
            <person name="Lipzen A."/>
            <person name="Guo J."/>
            <person name="Hundley H."/>
            <person name="Amirebrahimi M."/>
            <person name="Ng V."/>
            <person name="Lorenzo-Gutierrez D."/>
            <person name="Binder U."/>
            <person name="Yang J."/>
            <person name="Song Y."/>
            <person name="Canovas D."/>
            <person name="Navarro E."/>
            <person name="Freitag M."/>
            <person name="Gabaldon T."/>
            <person name="Grigoriev I.V."/>
            <person name="Corrochano L.M."/>
            <person name="Nicolas F.E."/>
            <person name="Garre V."/>
        </authorList>
    </citation>
    <scope>NUCLEOTIDE SEQUENCE [LARGE SCALE GENOMIC DNA]</scope>
    <source>
        <strain evidence="5 6">L51</strain>
    </source>
</reference>
<comment type="caution">
    <text evidence="5">The sequence shown here is derived from an EMBL/GenBank/DDBJ whole genome shotgun (WGS) entry which is preliminary data.</text>
</comment>
<feature type="region of interest" description="Disordered" evidence="4">
    <location>
        <begin position="1"/>
        <end position="73"/>
    </location>
</feature>
<evidence type="ECO:0000313" key="5">
    <source>
        <dbReference type="EMBL" id="KAL0097446.1"/>
    </source>
</evidence>
<feature type="compositionally biased region" description="Acidic residues" evidence="4">
    <location>
        <begin position="60"/>
        <end position="73"/>
    </location>
</feature>
<protein>
    <submittedName>
        <fullName evidence="5">Noc2p family-domain-containing protein</fullName>
    </submittedName>
</protein>
<feature type="region of interest" description="Disordered" evidence="4">
    <location>
        <begin position="87"/>
        <end position="158"/>
    </location>
</feature>
<feature type="compositionally biased region" description="Basic and acidic residues" evidence="4">
    <location>
        <begin position="41"/>
        <end position="59"/>
    </location>
</feature>
<dbReference type="PANTHER" id="PTHR12687:SF4">
    <property type="entry name" value="NUCLEOLAR COMPLEX PROTEIN 2 HOMOLOG"/>
    <property type="match status" value="1"/>
</dbReference>
<dbReference type="InterPro" id="IPR005343">
    <property type="entry name" value="Noc2"/>
</dbReference>
<evidence type="ECO:0000256" key="4">
    <source>
        <dbReference type="SAM" id="MobiDB-lite"/>
    </source>
</evidence>
<keyword evidence="6" id="KW-1185">Reference proteome</keyword>
<comment type="similarity">
    <text evidence="2">Belongs to the NOC2 family.</text>
</comment>
<dbReference type="EMBL" id="JBCLYO010000001">
    <property type="protein sequence ID" value="KAL0097446.1"/>
    <property type="molecule type" value="Genomic_DNA"/>
</dbReference>
<evidence type="ECO:0000256" key="3">
    <source>
        <dbReference type="ARBA" id="ARBA00023242"/>
    </source>
</evidence>
<dbReference type="PANTHER" id="PTHR12687">
    <property type="entry name" value="NUCLEOLAR COMPLEX 2 AND RAD4-RELATED"/>
    <property type="match status" value="1"/>
</dbReference>
<dbReference type="Proteomes" id="UP001448207">
    <property type="component" value="Unassembled WGS sequence"/>
</dbReference>